<reference evidence="1 2" key="1">
    <citation type="journal article" date="2019" name="Nat. Ecol. Evol.">
        <title>Megaphylogeny resolves global patterns of mushroom evolution.</title>
        <authorList>
            <person name="Varga T."/>
            <person name="Krizsan K."/>
            <person name="Foldi C."/>
            <person name="Dima B."/>
            <person name="Sanchez-Garcia M."/>
            <person name="Sanchez-Ramirez S."/>
            <person name="Szollosi G.J."/>
            <person name="Szarkandi J.G."/>
            <person name="Papp V."/>
            <person name="Albert L."/>
            <person name="Andreopoulos W."/>
            <person name="Angelini C."/>
            <person name="Antonin V."/>
            <person name="Barry K.W."/>
            <person name="Bougher N.L."/>
            <person name="Buchanan P."/>
            <person name="Buyck B."/>
            <person name="Bense V."/>
            <person name="Catcheside P."/>
            <person name="Chovatia M."/>
            <person name="Cooper J."/>
            <person name="Damon W."/>
            <person name="Desjardin D."/>
            <person name="Finy P."/>
            <person name="Geml J."/>
            <person name="Haridas S."/>
            <person name="Hughes K."/>
            <person name="Justo A."/>
            <person name="Karasinski D."/>
            <person name="Kautmanova I."/>
            <person name="Kiss B."/>
            <person name="Kocsube S."/>
            <person name="Kotiranta H."/>
            <person name="LaButti K.M."/>
            <person name="Lechner B.E."/>
            <person name="Liimatainen K."/>
            <person name="Lipzen A."/>
            <person name="Lukacs Z."/>
            <person name="Mihaltcheva S."/>
            <person name="Morgado L.N."/>
            <person name="Niskanen T."/>
            <person name="Noordeloos M.E."/>
            <person name="Ohm R.A."/>
            <person name="Ortiz-Santana B."/>
            <person name="Ovrebo C."/>
            <person name="Racz N."/>
            <person name="Riley R."/>
            <person name="Savchenko A."/>
            <person name="Shiryaev A."/>
            <person name="Soop K."/>
            <person name="Spirin V."/>
            <person name="Szebenyi C."/>
            <person name="Tomsovsky M."/>
            <person name="Tulloss R.E."/>
            <person name="Uehling J."/>
            <person name="Grigoriev I.V."/>
            <person name="Vagvolgyi C."/>
            <person name="Papp T."/>
            <person name="Martin F.M."/>
            <person name="Miettinen O."/>
            <person name="Hibbett D.S."/>
            <person name="Nagy L.G."/>
        </authorList>
    </citation>
    <scope>NUCLEOTIDE SEQUENCE [LARGE SCALE GENOMIC DNA]</scope>
    <source>
        <strain evidence="1 2">CBS 309.79</strain>
    </source>
</reference>
<sequence length="50" mass="5587">MLDIPVTTGNIEFAAGNRVFNTWYRIVGDLKTSKKRPIVMLHGGPGYNHT</sequence>
<keyword evidence="2" id="KW-1185">Reference proteome</keyword>
<organism evidence="1 2">
    <name type="scientific">Pterulicium gracile</name>
    <dbReference type="NCBI Taxonomy" id="1884261"/>
    <lineage>
        <taxon>Eukaryota</taxon>
        <taxon>Fungi</taxon>
        <taxon>Dikarya</taxon>
        <taxon>Basidiomycota</taxon>
        <taxon>Agaricomycotina</taxon>
        <taxon>Agaricomycetes</taxon>
        <taxon>Agaricomycetidae</taxon>
        <taxon>Agaricales</taxon>
        <taxon>Pleurotineae</taxon>
        <taxon>Pterulaceae</taxon>
        <taxon>Pterulicium</taxon>
    </lineage>
</organism>
<evidence type="ECO:0000313" key="1">
    <source>
        <dbReference type="EMBL" id="TFL02733.1"/>
    </source>
</evidence>
<accession>A0A5C3QLC5</accession>
<dbReference type="InterPro" id="IPR029058">
    <property type="entry name" value="AB_hydrolase_fold"/>
</dbReference>
<dbReference type="SUPFAM" id="SSF53474">
    <property type="entry name" value="alpha/beta-Hydrolases"/>
    <property type="match status" value="1"/>
</dbReference>
<dbReference type="Proteomes" id="UP000305067">
    <property type="component" value="Unassembled WGS sequence"/>
</dbReference>
<protein>
    <submittedName>
        <fullName evidence="1">Uncharacterized protein</fullName>
    </submittedName>
</protein>
<dbReference type="AlphaFoldDB" id="A0A5C3QLC5"/>
<dbReference type="OrthoDB" id="190201at2759"/>
<dbReference type="EMBL" id="ML178822">
    <property type="protein sequence ID" value="TFL02733.1"/>
    <property type="molecule type" value="Genomic_DNA"/>
</dbReference>
<evidence type="ECO:0000313" key="2">
    <source>
        <dbReference type="Proteomes" id="UP000305067"/>
    </source>
</evidence>
<proteinExistence type="predicted"/>
<gene>
    <name evidence="1" type="ORF">BDV98DRAFT_505399</name>
</gene>
<name>A0A5C3QLC5_9AGAR</name>